<feature type="region of interest" description="Disordered" evidence="1">
    <location>
        <begin position="63"/>
        <end position="106"/>
    </location>
</feature>
<feature type="signal peptide" evidence="2">
    <location>
        <begin position="1"/>
        <end position="25"/>
    </location>
</feature>
<proteinExistence type="predicted"/>
<keyword evidence="4" id="KW-1185">Reference proteome</keyword>
<organism evidence="3 4">
    <name type="scientific">Pseudanabaena cinerea FACHB-1277</name>
    <dbReference type="NCBI Taxonomy" id="2949581"/>
    <lineage>
        <taxon>Bacteria</taxon>
        <taxon>Bacillati</taxon>
        <taxon>Cyanobacteriota</taxon>
        <taxon>Cyanophyceae</taxon>
        <taxon>Pseudanabaenales</taxon>
        <taxon>Pseudanabaenaceae</taxon>
        <taxon>Pseudanabaena</taxon>
        <taxon>Pseudanabaena cinerea</taxon>
    </lineage>
</organism>
<dbReference type="RefSeq" id="WP_190353005.1">
    <property type="nucleotide sequence ID" value="NZ_JACJPY010000115.1"/>
</dbReference>
<evidence type="ECO:0000313" key="3">
    <source>
        <dbReference type="EMBL" id="MBD2152538.1"/>
    </source>
</evidence>
<sequence length="106" mass="12020">MTPKTIISACLISLFLLTGVEAAFAGKKHRSAAFQTGKAVLKRNSINDPKTPRHIRGWLKNEQRTRGDNARKWRNPKGYDVGHDSQGNLRWENSNMNRSRGGKFKK</sequence>
<dbReference type="Proteomes" id="UP000631421">
    <property type="component" value="Unassembled WGS sequence"/>
</dbReference>
<keyword evidence="2" id="KW-0732">Signal</keyword>
<evidence type="ECO:0000256" key="1">
    <source>
        <dbReference type="SAM" id="MobiDB-lite"/>
    </source>
</evidence>
<feature type="compositionally biased region" description="Polar residues" evidence="1">
    <location>
        <begin position="85"/>
        <end position="98"/>
    </location>
</feature>
<protein>
    <submittedName>
        <fullName evidence="3">Uncharacterized protein</fullName>
    </submittedName>
</protein>
<evidence type="ECO:0000256" key="2">
    <source>
        <dbReference type="SAM" id="SignalP"/>
    </source>
</evidence>
<name>A0A926Z8B4_9CYAN</name>
<dbReference type="EMBL" id="JACJPY010000115">
    <property type="protein sequence ID" value="MBD2152538.1"/>
    <property type="molecule type" value="Genomic_DNA"/>
</dbReference>
<reference evidence="3" key="1">
    <citation type="journal article" date="2015" name="ISME J.">
        <title>Draft Genome Sequence of Streptomyces incarnatus NRRL8089, which Produces the Nucleoside Antibiotic Sinefungin.</title>
        <authorList>
            <person name="Oshima K."/>
            <person name="Hattori M."/>
            <person name="Shimizu H."/>
            <person name="Fukuda K."/>
            <person name="Nemoto M."/>
            <person name="Inagaki K."/>
            <person name="Tamura T."/>
        </authorList>
    </citation>
    <scope>NUCLEOTIDE SEQUENCE</scope>
    <source>
        <strain evidence="3">FACHB-1277</strain>
    </source>
</reference>
<accession>A0A926Z8B4</accession>
<comment type="caution">
    <text evidence="3">The sequence shown here is derived from an EMBL/GenBank/DDBJ whole genome shotgun (WGS) entry which is preliminary data.</text>
</comment>
<reference evidence="3" key="2">
    <citation type="submission" date="2020-08" db="EMBL/GenBank/DDBJ databases">
        <authorList>
            <person name="Chen M."/>
            <person name="Teng W."/>
            <person name="Zhao L."/>
            <person name="Hu C."/>
            <person name="Zhou Y."/>
            <person name="Han B."/>
            <person name="Song L."/>
            <person name="Shu W."/>
        </authorList>
    </citation>
    <scope>NUCLEOTIDE SEQUENCE</scope>
    <source>
        <strain evidence="3">FACHB-1277</strain>
    </source>
</reference>
<feature type="chain" id="PRO_5038009375" evidence="2">
    <location>
        <begin position="26"/>
        <end position="106"/>
    </location>
</feature>
<evidence type="ECO:0000313" key="4">
    <source>
        <dbReference type="Proteomes" id="UP000631421"/>
    </source>
</evidence>
<dbReference type="AlphaFoldDB" id="A0A926Z8B4"/>
<gene>
    <name evidence="3" type="ORF">H6F44_20800</name>
</gene>